<comment type="caution">
    <text evidence="4">The sequence shown here is derived from an EMBL/GenBank/DDBJ whole genome shotgun (WGS) entry which is preliminary data.</text>
</comment>
<dbReference type="SMART" id="SM00184">
    <property type="entry name" value="RING"/>
    <property type="match status" value="1"/>
</dbReference>
<feature type="compositionally biased region" description="Acidic residues" evidence="2">
    <location>
        <begin position="200"/>
        <end position="218"/>
    </location>
</feature>
<dbReference type="PANTHER" id="PTHR47035:SF3">
    <property type="entry name" value="OS11G0150450 PROTEIN"/>
    <property type="match status" value="1"/>
</dbReference>
<dbReference type="InterPro" id="IPR053070">
    <property type="entry name" value="RING-type_E3_ubiquitin-ligase"/>
</dbReference>
<feature type="compositionally biased region" description="Acidic residues" evidence="2">
    <location>
        <begin position="271"/>
        <end position="286"/>
    </location>
</feature>
<evidence type="ECO:0000313" key="4">
    <source>
        <dbReference type="EMBL" id="KAK2953568.1"/>
    </source>
</evidence>
<dbReference type="Gene3D" id="3.30.40.10">
    <property type="entry name" value="Zinc/RING finger domain, C3HC4 (zinc finger)"/>
    <property type="match status" value="1"/>
</dbReference>
<dbReference type="CDD" id="cd16454">
    <property type="entry name" value="RING-H2_PA-TM-RING"/>
    <property type="match status" value="1"/>
</dbReference>
<proteinExistence type="predicted"/>
<protein>
    <recommendedName>
        <fullName evidence="3">RING-type domain-containing protein</fullName>
    </recommendedName>
</protein>
<dbReference type="PANTHER" id="PTHR47035">
    <property type="entry name" value="OS11G0150450 PROTEIN"/>
    <property type="match status" value="1"/>
</dbReference>
<evidence type="ECO:0000259" key="3">
    <source>
        <dbReference type="PROSITE" id="PS50089"/>
    </source>
</evidence>
<evidence type="ECO:0000313" key="5">
    <source>
        <dbReference type="Proteomes" id="UP001281761"/>
    </source>
</evidence>
<evidence type="ECO:0000256" key="1">
    <source>
        <dbReference type="PROSITE-ProRule" id="PRU00175"/>
    </source>
</evidence>
<dbReference type="Pfam" id="PF13639">
    <property type="entry name" value="zf-RING_2"/>
    <property type="match status" value="1"/>
</dbReference>
<dbReference type="PROSITE" id="PS50089">
    <property type="entry name" value="ZF_RING_2"/>
    <property type="match status" value="1"/>
</dbReference>
<dbReference type="SUPFAM" id="SSF57850">
    <property type="entry name" value="RING/U-box"/>
    <property type="match status" value="1"/>
</dbReference>
<dbReference type="InterPro" id="IPR001841">
    <property type="entry name" value="Znf_RING"/>
</dbReference>
<dbReference type="Proteomes" id="UP001281761">
    <property type="component" value="Unassembled WGS sequence"/>
</dbReference>
<keyword evidence="1" id="KW-0479">Metal-binding</keyword>
<sequence>MLYLAARPHPHKYFHESTINPQAPPFIPNATFRQTHRIGPATEPFRPSSIPWERRVSPEIGEDSDWNERPPRILPAWARLGVRRINPEILPEEIEATFEGIVSSLFRKETATADASTSDLTCVICQWDYEEPERLMQLDCGHMFHWDCCVDWIKKFPTCPICRIDLRKKNNYEHQKVVLRLNRRFHELLTPQIRAVSDDDDDLFEISDSDDDDEDQFESLDHSDHPDDELMNFVDDDDQNLFEIPDSDDDDDQPESLDHSDHPDDERMDSVDDDDQNPFSDDDDDERILFQDDGSPEPNRRLVAVPSPSSFTVDDSFFDTYAQNESWPWEKGPTDAPFLCD</sequence>
<name>A0ABQ9XQG0_9EUKA</name>
<dbReference type="EMBL" id="JARBJD010000089">
    <property type="protein sequence ID" value="KAK2953568.1"/>
    <property type="molecule type" value="Genomic_DNA"/>
</dbReference>
<organism evidence="4 5">
    <name type="scientific">Blattamonas nauphoetae</name>
    <dbReference type="NCBI Taxonomy" id="2049346"/>
    <lineage>
        <taxon>Eukaryota</taxon>
        <taxon>Metamonada</taxon>
        <taxon>Preaxostyla</taxon>
        <taxon>Oxymonadida</taxon>
        <taxon>Blattamonas</taxon>
    </lineage>
</organism>
<reference evidence="4 5" key="1">
    <citation type="journal article" date="2022" name="bioRxiv">
        <title>Genomics of Preaxostyla Flagellates Illuminates Evolutionary Transitions and the Path Towards Mitochondrial Loss.</title>
        <authorList>
            <person name="Novak L.V.F."/>
            <person name="Treitli S.C."/>
            <person name="Pyrih J."/>
            <person name="Halakuc P."/>
            <person name="Pipaliya S.V."/>
            <person name="Vacek V."/>
            <person name="Brzon O."/>
            <person name="Soukal P."/>
            <person name="Eme L."/>
            <person name="Dacks J.B."/>
            <person name="Karnkowska A."/>
            <person name="Elias M."/>
            <person name="Hampl V."/>
        </authorList>
    </citation>
    <scope>NUCLEOTIDE SEQUENCE [LARGE SCALE GENOMIC DNA]</scope>
    <source>
        <strain evidence="4">NAU3</strain>
        <tissue evidence="4">Gut</tissue>
    </source>
</reference>
<keyword evidence="5" id="KW-1185">Reference proteome</keyword>
<feature type="domain" description="RING-type" evidence="3">
    <location>
        <begin position="122"/>
        <end position="163"/>
    </location>
</feature>
<feature type="region of interest" description="Disordered" evidence="2">
    <location>
        <begin position="200"/>
        <end position="308"/>
    </location>
</feature>
<evidence type="ECO:0000256" key="2">
    <source>
        <dbReference type="SAM" id="MobiDB-lite"/>
    </source>
</evidence>
<feature type="compositionally biased region" description="Acidic residues" evidence="2">
    <location>
        <begin position="226"/>
        <end position="255"/>
    </location>
</feature>
<gene>
    <name evidence="4" type="ORF">BLNAU_11432</name>
</gene>
<accession>A0ABQ9XQG0</accession>
<keyword evidence="1" id="KW-0863">Zinc-finger</keyword>
<keyword evidence="1" id="KW-0862">Zinc</keyword>
<dbReference type="InterPro" id="IPR013083">
    <property type="entry name" value="Znf_RING/FYVE/PHD"/>
</dbReference>
<feature type="compositionally biased region" description="Basic and acidic residues" evidence="2">
    <location>
        <begin position="256"/>
        <end position="270"/>
    </location>
</feature>